<reference evidence="2 3" key="1">
    <citation type="journal article" date="2016" name="Nat. Commun.">
        <title>Thousands of microbial genomes shed light on interconnected biogeochemical processes in an aquifer system.</title>
        <authorList>
            <person name="Anantharaman K."/>
            <person name="Brown C.T."/>
            <person name="Hug L.A."/>
            <person name="Sharon I."/>
            <person name="Castelle C.J."/>
            <person name="Probst A.J."/>
            <person name="Thomas B.C."/>
            <person name="Singh A."/>
            <person name="Wilkins M.J."/>
            <person name="Karaoz U."/>
            <person name="Brodie E.L."/>
            <person name="Williams K.H."/>
            <person name="Hubbard S.S."/>
            <person name="Banfield J.F."/>
        </authorList>
    </citation>
    <scope>NUCLEOTIDE SEQUENCE [LARGE SCALE GENOMIC DNA]</scope>
</reference>
<keyword evidence="1" id="KW-0472">Membrane</keyword>
<evidence type="ECO:0000256" key="1">
    <source>
        <dbReference type="SAM" id="Phobius"/>
    </source>
</evidence>
<feature type="transmembrane region" description="Helical" evidence="1">
    <location>
        <begin position="12"/>
        <end position="34"/>
    </location>
</feature>
<dbReference type="EMBL" id="MHMN01000002">
    <property type="protein sequence ID" value="OGZ29162.1"/>
    <property type="molecule type" value="Genomic_DNA"/>
</dbReference>
<evidence type="ECO:0000313" key="3">
    <source>
        <dbReference type="Proteomes" id="UP000176326"/>
    </source>
</evidence>
<dbReference type="AlphaFoldDB" id="A0A1G2EUG4"/>
<gene>
    <name evidence="2" type="ORF">A2427_03705</name>
</gene>
<accession>A0A1G2EUG4</accession>
<keyword evidence="1" id="KW-1133">Transmembrane helix</keyword>
<protein>
    <submittedName>
        <fullName evidence="2">Uncharacterized protein</fullName>
    </submittedName>
</protein>
<name>A0A1G2EUG4_9BACT</name>
<evidence type="ECO:0000313" key="2">
    <source>
        <dbReference type="EMBL" id="OGZ29162.1"/>
    </source>
</evidence>
<dbReference type="Proteomes" id="UP000176326">
    <property type="component" value="Unassembled WGS sequence"/>
</dbReference>
<organism evidence="2 3">
    <name type="scientific">Candidatus Nealsonbacteria bacterium RIFOXYC1_FULL_40_7</name>
    <dbReference type="NCBI Taxonomy" id="1801678"/>
    <lineage>
        <taxon>Bacteria</taxon>
        <taxon>Candidatus Nealsoniibacteriota</taxon>
    </lineage>
</organism>
<proteinExistence type="predicted"/>
<sequence>MQNKEIEMNRGSFIPLAVAIVIFTTVLFTHPSIWDSPSGEPEPSVPKEQATAGADVFPRRMAATREYLSRRKAFWDEPNETPGVSIQRLDKCWIVLERGVTYIVAKDPKDPHWQFSQGLDALHRSGYRVMMKLPQAGLPDHVMAVWAIPDR</sequence>
<comment type="caution">
    <text evidence="2">The sequence shown here is derived from an EMBL/GenBank/DDBJ whole genome shotgun (WGS) entry which is preliminary data.</text>
</comment>
<keyword evidence="1" id="KW-0812">Transmembrane</keyword>